<dbReference type="AlphaFoldDB" id="A0A0A0IES2"/>
<dbReference type="NCBIfam" id="TIGR04398">
    <property type="entry name" value="SLAP_DUP"/>
    <property type="match status" value="2"/>
</dbReference>
<dbReference type="InterPro" id="IPR030910">
    <property type="entry name" value="SLAP_dom"/>
</dbReference>
<sequence>MSKKSKQGKTINAAISVHPEMEGSISKFQMECLEDEVKTLPDIKDGEVEVNTDFFFQLGDKYEASIFIRNGLATGINLEKILFIVLGKNDEELGRKVFNLREVGEIPARSVRPWKIYFEKDELEVGGNDLKDLKIIFDSRLKAAGVVKVRYENLPGGIQGQERKKYEDFLENLPLLREGQVTMTAYDVHITEEGNIAVELVIRNGRHNGIDVERVPLSVYDANHKLVVSGVFYLEDVSISPISAKVYSFSFSKEEILREDFDLKKWTVGFMLNSNVN</sequence>
<dbReference type="RefSeq" id="WP_039259334.1">
    <property type="nucleotide sequence ID" value="NZ_JDRY01000026.1"/>
</dbReference>
<evidence type="ECO:0008006" key="3">
    <source>
        <dbReference type="Google" id="ProtNLM"/>
    </source>
</evidence>
<name>A0A0A0IES2_CLOBO</name>
<dbReference type="EMBL" id="JDRY01000026">
    <property type="protein sequence ID" value="KGM99964.1"/>
    <property type="molecule type" value="Genomic_DNA"/>
</dbReference>
<evidence type="ECO:0000313" key="1">
    <source>
        <dbReference type="EMBL" id="KGM99964.1"/>
    </source>
</evidence>
<gene>
    <name evidence="1" type="ORF">Z955_05150</name>
</gene>
<dbReference type="Proteomes" id="UP000030014">
    <property type="component" value="Unassembled WGS sequence"/>
</dbReference>
<protein>
    <recommendedName>
        <fullName evidence="3">SLAP domain-containing protein</fullName>
    </recommendedName>
</protein>
<organism evidence="1 2">
    <name type="scientific">Clostridium botulinum C/D str. DC5</name>
    <dbReference type="NCBI Taxonomy" id="1443128"/>
    <lineage>
        <taxon>Bacteria</taxon>
        <taxon>Bacillati</taxon>
        <taxon>Bacillota</taxon>
        <taxon>Clostridia</taxon>
        <taxon>Eubacteriales</taxon>
        <taxon>Clostridiaceae</taxon>
        <taxon>Clostridium</taxon>
    </lineage>
</organism>
<reference evidence="1 2" key="1">
    <citation type="submission" date="2014-01" db="EMBL/GenBank/DDBJ databases">
        <title>Plasmidome dynamics in the species complex Clostridium novyi sensu lato converts strains of independent lineages into distinctly different pathogens.</title>
        <authorList>
            <person name="Skarin H."/>
            <person name="Segerman B."/>
        </authorList>
    </citation>
    <scope>NUCLEOTIDE SEQUENCE [LARGE SCALE GENOMIC DNA]</scope>
    <source>
        <strain evidence="1 2">DC5</strain>
    </source>
</reference>
<evidence type="ECO:0000313" key="2">
    <source>
        <dbReference type="Proteomes" id="UP000030014"/>
    </source>
</evidence>
<proteinExistence type="predicted"/>
<accession>A0A0A0IES2</accession>
<comment type="caution">
    <text evidence="1">The sequence shown here is derived from an EMBL/GenBank/DDBJ whole genome shotgun (WGS) entry which is preliminary data.</text>
</comment>